<accession>A0A3B0WLA1</accession>
<gene>
    <name evidence="1" type="ORF">MNBD_GAMMA05-846</name>
</gene>
<sequence>MKCINQELSRDIATGSILARRESRVREKICMDPDIHKVGEEINLDGGVLGVKQ</sequence>
<name>A0A3B0WLA1_9ZZZZ</name>
<proteinExistence type="predicted"/>
<protein>
    <submittedName>
        <fullName evidence="1">Uncharacterized protein</fullName>
    </submittedName>
</protein>
<evidence type="ECO:0000313" key="1">
    <source>
        <dbReference type="EMBL" id="VAW51347.1"/>
    </source>
</evidence>
<organism evidence="1">
    <name type="scientific">hydrothermal vent metagenome</name>
    <dbReference type="NCBI Taxonomy" id="652676"/>
    <lineage>
        <taxon>unclassified sequences</taxon>
        <taxon>metagenomes</taxon>
        <taxon>ecological metagenomes</taxon>
    </lineage>
</organism>
<reference evidence="1" key="1">
    <citation type="submission" date="2018-06" db="EMBL/GenBank/DDBJ databases">
        <authorList>
            <person name="Zhirakovskaya E."/>
        </authorList>
    </citation>
    <scope>NUCLEOTIDE SEQUENCE</scope>
</reference>
<dbReference type="AlphaFoldDB" id="A0A3B0WLA1"/>
<dbReference type="EMBL" id="UOFE01000015">
    <property type="protein sequence ID" value="VAW51347.1"/>
    <property type="molecule type" value="Genomic_DNA"/>
</dbReference>